<dbReference type="GO" id="GO:0005743">
    <property type="term" value="C:mitochondrial inner membrane"/>
    <property type="evidence" value="ECO:0007669"/>
    <property type="project" value="UniProtKB-SubCell"/>
</dbReference>
<evidence type="ECO:0000256" key="5">
    <source>
        <dbReference type="ARBA" id="ARBA00022692"/>
    </source>
</evidence>
<comment type="similarity">
    <text evidence="2 12">Belongs to the UQCR10/QCR9 family.</text>
</comment>
<keyword evidence="3 12" id="KW-0813">Transport</keyword>
<dbReference type="Gene3D" id="1.20.5.260">
    <property type="entry name" value="Cytochrome b-c1 complex subunit 9"/>
    <property type="match status" value="1"/>
</dbReference>
<evidence type="ECO:0000256" key="9">
    <source>
        <dbReference type="ARBA" id="ARBA00023128"/>
    </source>
</evidence>
<evidence type="ECO:0000256" key="8">
    <source>
        <dbReference type="ARBA" id="ARBA00022989"/>
    </source>
</evidence>
<keyword evidence="10 12" id="KW-0472">Membrane</keyword>
<dbReference type="EMBL" id="KN847479">
    <property type="protein sequence ID" value="KIX04014.1"/>
    <property type="molecule type" value="Genomic_DNA"/>
</dbReference>
<dbReference type="STRING" id="1442369.A0A0D2IDY8"/>
<keyword evidence="14" id="KW-1185">Reference proteome</keyword>
<accession>A0A0D2IDY8</accession>
<evidence type="ECO:0000313" key="14">
    <source>
        <dbReference type="Proteomes" id="UP000053617"/>
    </source>
</evidence>
<dbReference type="PANTHER" id="PTHR12980:SF0">
    <property type="entry name" value="CYTOCHROME B-C1 COMPLEX SUBUNIT 9"/>
    <property type="match status" value="1"/>
</dbReference>
<evidence type="ECO:0000256" key="4">
    <source>
        <dbReference type="ARBA" id="ARBA00022660"/>
    </source>
</evidence>
<keyword evidence="5 12" id="KW-0812">Transmembrane</keyword>
<keyword evidence="6 12" id="KW-0999">Mitochondrion inner membrane</keyword>
<dbReference type="RefSeq" id="XP_013271150.1">
    <property type="nucleotide sequence ID" value="XM_013415696.1"/>
</dbReference>
<keyword evidence="8 12" id="KW-1133">Transmembrane helix</keyword>
<dbReference type="OrthoDB" id="44067at2759"/>
<dbReference type="FunFam" id="1.20.5.260:FF:000001">
    <property type="entry name" value="Cytochrome b-c1 complex subunit 9"/>
    <property type="match status" value="1"/>
</dbReference>
<comment type="subcellular location">
    <subcellularLocation>
        <location evidence="1 12">Mitochondrion inner membrane</location>
        <topology evidence="1 12">Single-pass membrane protein</topology>
    </subcellularLocation>
</comment>
<feature type="transmembrane region" description="Helical" evidence="12">
    <location>
        <begin position="20"/>
        <end position="45"/>
    </location>
</feature>
<sequence length="69" mass="7993">MALVSRIANGVYTGLFKKNAAFLTTVFLGAFAFEIGFEYGANAMWDQWNKGRQWKEIKHRYMTPPDEEE</sequence>
<keyword evidence="7 12" id="KW-0249">Electron transport</keyword>
<dbReference type="VEuPathDB" id="FungiDB:Z518_07567"/>
<evidence type="ECO:0000256" key="3">
    <source>
        <dbReference type="ARBA" id="ARBA00022448"/>
    </source>
</evidence>
<dbReference type="Proteomes" id="UP000053617">
    <property type="component" value="Unassembled WGS sequence"/>
</dbReference>
<dbReference type="InterPro" id="IPR036656">
    <property type="entry name" value="QCR9_sf"/>
</dbReference>
<dbReference type="Pfam" id="PF05365">
    <property type="entry name" value="UCR_UQCRX_QCR9"/>
    <property type="match status" value="1"/>
</dbReference>
<dbReference type="HOGENOM" id="CLU_171977_3_0_1"/>
<reference evidence="13 14" key="1">
    <citation type="submission" date="2015-01" db="EMBL/GenBank/DDBJ databases">
        <title>The Genome Sequence of Rhinocladiella mackenzie CBS 650.93.</title>
        <authorList>
            <consortium name="The Broad Institute Genomics Platform"/>
            <person name="Cuomo C."/>
            <person name="de Hoog S."/>
            <person name="Gorbushina A."/>
            <person name="Stielow B."/>
            <person name="Teixiera M."/>
            <person name="Abouelleil A."/>
            <person name="Chapman S.B."/>
            <person name="Priest M."/>
            <person name="Young S.K."/>
            <person name="Wortman J."/>
            <person name="Nusbaum C."/>
            <person name="Birren B."/>
        </authorList>
    </citation>
    <scope>NUCLEOTIDE SEQUENCE [LARGE SCALE GENOMIC DNA]</scope>
    <source>
        <strain evidence="13 14">CBS 650.93</strain>
    </source>
</reference>
<proteinExistence type="inferred from homology"/>
<organism evidence="13 14">
    <name type="scientific">Rhinocladiella mackenziei CBS 650.93</name>
    <dbReference type="NCBI Taxonomy" id="1442369"/>
    <lineage>
        <taxon>Eukaryota</taxon>
        <taxon>Fungi</taxon>
        <taxon>Dikarya</taxon>
        <taxon>Ascomycota</taxon>
        <taxon>Pezizomycotina</taxon>
        <taxon>Eurotiomycetes</taxon>
        <taxon>Chaetothyriomycetidae</taxon>
        <taxon>Chaetothyriales</taxon>
        <taxon>Herpotrichiellaceae</taxon>
        <taxon>Rhinocladiella</taxon>
    </lineage>
</organism>
<dbReference type="PANTHER" id="PTHR12980">
    <property type="entry name" value="UBIQUINOL-CYTOCHROME C REDUCTASE COMPLEX, SUBUNIT X"/>
    <property type="match status" value="1"/>
</dbReference>
<evidence type="ECO:0000313" key="13">
    <source>
        <dbReference type="EMBL" id="KIX04014.1"/>
    </source>
</evidence>
<evidence type="ECO:0000256" key="12">
    <source>
        <dbReference type="RuleBase" id="RU368056"/>
    </source>
</evidence>
<keyword evidence="9 12" id="KW-0496">Mitochondrion</keyword>
<evidence type="ECO:0000256" key="2">
    <source>
        <dbReference type="ARBA" id="ARBA00007856"/>
    </source>
</evidence>
<comment type="function">
    <text evidence="12">Component of the ubiquinol-cytochrome c oxidoreductase, a multisubunit transmembrane complex that is part of the mitochondrial electron transport chain which drives oxidative phosphorylation. The complex plays an important role in the uptake of multiple carbon sources present in different host niches.</text>
</comment>
<evidence type="ECO:0000256" key="7">
    <source>
        <dbReference type="ARBA" id="ARBA00022982"/>
    </source>
</evidence>
<evidence type="ECO:0000256" key="6">
    <source>
        <dbReference type="ARBA" id="ARBA00022792"/>
    </source>
</evidence>
<gene>
    <name evidence="13" type="ORF">Z518_07567</name>
</gene>
<name>A0A0D2IDY8_9EURO</name>
<dbReference type="GO" id="GO:0006122">
    <property type="term" value="P:mitochondrial electron transport, ubiquinol to cytochrome c"/>
    <property type="evidence" value="ECO:0007669"/>
    <property type="project" value="UniProtKB-UniRule"/>
</dbReference>
<evidence type="ECO:0000256" key="10">
    <source>
        <dbReference type="ARBA" id="ARBA00023136"/>
    </source>
</evidence>
<protein>
    <recommendedName>
        <fullName evidence="11 12">Complex III subunit 9</fullName>
    </recommendedName>
</protein>
<dbReference type="AlphaFoldDB" id="A0A0D2IDY8"/>
<comment type="subunit">
    <text evidence="12">Component of the ubiquinol-cytochrome c oxidoreductase (cytochrome b-c1 complex, complex III, CIII), a multisubunit enzyme composed of 3 respiratory subunits cytochrome b, cytochrome c1 and Rieske protein, 2 core protein subunits, and additional low-molecular weight protein subunits.</text>
</comment>
<keyword evidence="4 12" id="KW-0679">Respiratory chain</keyword>
<evidence type="ECO:0000256" key="11">
    <source>
        <dbReference type="ARBA" id="ARBA00044247"/>
    </source>
</evidence>
<dbReference type="GeneID" id="25295638"/>
<evidence type="ECO:0000256" key="1">
    <source>
        <dbReference type="ARBA" id="ARBA00004434"/>
    </source>
</evidence>
<dbReference type="InterPro" id="IPR008027">
    <property type="entry name" value="QCR9"/>
</dbReference>
<dbReference type="GO" id="GO:0045275">
    <property type="term" value="C:respiratory chain complex III"/>
    <property type="evidence" value="ECO:0007669"/>
    <property type="project" value="UniProtKB-UniRule"/>
</dbReference>
<dbReference type="SUPFAM" id="SSF81514">
    <property type="entry name" value="Subunit X (non-heme 7 kDa protein) of cytochrome bc1 complex (Ubiquinol-cytochrome c reductase)"/>
    <property type="match status" value="1"/>
</dbReference>